<evidence type="ECO:0000313" key="2">
    <source>
        <dbReference type="Proteomes" id="UP001054945"/>
    </source>
</evidence>
<protein>
    <submittedName>
        <fullName evidence="1">Uncharacterized protein</fullName>
    </submittedName>
</protein>
<proteinExistence type="predicted"/>
<gene>
    <name evidence="1" type="ORF">CEXT_423671</name>
</gene>
<organism evidence="1 2">
    <name type="scientific">Caerostris extrusa</name>
    <name type="common">Bark spider</name>
    <name type="synonym">Caerostris bankana</name>
    <dbReference type="NCBI Taxonomy" id="172846"/>
    <lineage>
        <taxon>Eukaryota</taxon>
        <taxon>Metazoa</taxon>
        <taxon>Ecdysozoa</taxon>
        <taxon>Arthropoda</taxon>
        <taxon>Chelicerata</taxon>
        <taxon>Arachnida</taxon>
        <taxon>Araneae</taxon>
        <taxon>Araneomorphae</taxon>
        <taxon>Entelegynae</taxon>
        <taxon>Araneoidea</taxon>
        <taxon>Araneidae</taxon>
        <taxon>Caerostris</taxon>
    </lineage>
</organism>
<sequence>MHSSQEHPIKSLDWFRCFPKIEKKKSPPTQTKNMLASVRLSGESMAKHFCGGVPRQMYEMLKLSKMEDPCIFIPGSLQERLSLKREKFTKAK</sequence>
<dbReference type="EMBL" id="BPLR01010366">
    <property type="protein sequence ID" value="GIY38884.1"/>
    <property type="molecule type" value="Genomic_DNA"/>
</dbReference>
<dbReference type="AlphaFoldDB" id="A0AAV4SYG3"/>
<evidence type="ECO:0000313" key="1">
    <source>
        <dbReference type="EMBL" id="GIY38884.1"/>
    </source>
</evidence>
<reference evidence="1 2" key="1">
    <citation type="submission" date="2021-06" db="EMBL/GenBank/DDBJ databases">
        <title>Caerostris extrusa draft genome.</title>
        <authorList>
            <person name="Kono N."/>
            <person name="Arakawa K."/>
        </authorList>
    </citation>
    <scope>NUCLEOTIDE SEQUENCE [LARGE SCALE GENOMIC DNA]</scope>
</reference>
<accession>A0AAV4SYG3</accession>
<comment type="caution">
    <text evidence="1">The sequence shown here is derived from an EMBL/GenBank/DDBJ whole genome shotgun (WGS) entry which is preliminary data.</text>
</comment>
<keyword evidence="2" id="KW-1185">Reference proteome</keyword>
<name>A0AAV4SYG3_CAEEX</name>
<dbReference type="Proteomes" id="UP001054945">
    <property type="component" value="Unassembled WGS sequence"/>
</dbReference>